<dbReference type="InterPro" id="IPR036390">
    <property type="entry name" value="WH_DNA-bd_sf"/>
</dbReference>
<evidence type="ECO:0000259" key="5">
    <source>
        <dbReference type="PROSITE" id="PS50931"/>
    </source>
</evidence>
<dbReference type="Proteomes" id="UP000426772">
    <property type="component" value="Unassembled WGS sequence"/>
</dbReference>
<accession>A0ABY3LIY3</accession>
<sequence length="291" mass="32007">MDKRKLESFLALARTLHFAKAASQVNITQPALSQHIQSLEQNWGVRLFERDKRHVSLTAAGKMVIAEVERTVEQLNRLSDTVRHVAGGGSTVLRLGYVGTSVLESLIVSAIRTFRSLFPDVLLEAGEFSVGEQVCLLQNGELDIGIIRGPLPSNRLITHRIIQQQPLKLVAADNHELHLMPEIRMQHLANETLIILDDPEGVGLGGTVLNLYADSGIIPSHIKRVRDLSTAVDLVALGAGITFVPATQLNSLRSDVETLDISDAQPETSLFLCWKKGQLSRDLRHFTGLIP</sequence>
<dbReference type="CDD" id="cd08414">
    <property type="entry name" value="PBP2_LTTR_aromatics_like"/>
    <property type="match status" value="1"/>
</dbReference>
<evidence type="ECO:0000256" key="4">
    <source>
        <dbReference type="ARBA" id="ARBA00023163"/>
    </source>
</evidence>
<dbReference type="PROSITE" id="PS50931">
    <property type="entry name" value="HTH_LYSR"/>
    <property type="match status" value="1"/>
</dbReference>
<evidence type="ECO:0000313" key="6">
    <source>
        <dbReference type="EMBL" id="TXL79790.1"/>
    </source>
</evidence>
<keyword evidence="4" id="KW-0804">Transcription</keyword>
<dbReference type="PRINTS" id="PR00039">
    <property type="entry name" value="HTHLYSR"/>
</dbReference>
<comment type="similarity">
    <text evidence="1">Belongs to the LysR transcriptional regulatory family.</text>
</comment>
<dbReference type="SUPFAM" id="SSF53850">
    <property type="entry name" value="Periplasmic binding protein-like II"/>
    <property type="match status" value="1"/>
</dbReference>
<dbReference type="SUPFAM" id="SSF46785">
    <property type="entry name" value="Winged helix' DNA-binding domain"/>
    <property type="match status" value="1"/>
</dbReference>
<dbReference type="Pfam" id="PF03466">
    <property type="entry name" value="LysR_substrate"/>
    <property type="match status" value="1"/>
</dbReference>
<dbReference type="EMBL" id="RCNL01000002">
    <property type="protein sequence ID" value="TXL79790.1"/>
    <property type="molecule type" value="Genomic_DNA"/>
</dbReference>
<feature type="domain" description="HTH lysR-type" evidence="5">
    <location>
        <begin position="1"/>
        <end position="58"/>
    </location>
</feature>
<keyword evidence="7" id="KW-1185">Reference proteome</keyword>
<evidence type="ECO:0000256" key="3">
    <source>
        <dbReference type="ARBA" id="ARBA00023125"/>
    </source>
</evidence>
<keyword evidence="2" id="KW-0805">Transcription regulation</keyword>
<dbReference type="RefSeq" id="WP_147788745.1">
    <property type="nucleotide sequence ID" value="NZ_RCNL01000002.1"/>
</dbReference>
<dbReference type="Pfam" id="PF00126">
    <property type="entry name" value="HTH_1"/>
    <property type="match status" value="1"/>
</dbReference>
<proteinExistence type="inferred from homology"/>
<keyword evidence="3" id="KW-0238">DNA-binding</keyword>
<evidence type="ECO:0000256" key="2">
    <source>
        <dbReference type="ARBA" id="ARBA00023015"/>
    </source>
</evidence>
<dbReference type="PANTHER" id="PTHR30346:SF17">
    <property type="entry name" value="LYSR FAMILY TRANSCRIPTIONAL REGULATOR"/>
    <property type="match status" value="1"/>
</dbReference>
<name>A0ABY3LIY3_9GAMM</name>
<evidence type="ECO:0000313" key="7">
    <source>
        <dbReference type="Proteomes" id="UP000426772"/>
    </source>
</evidence>
<dbReference type="Gene3D" id="3.40.190.10">
    <property type="entry name" value="Periplasmic binding protein-like II"/>
    <property type="match status" value="2"/>
</dbReference>
<reference evidence="6 7" key="1">
    <citation type="submission" date="2018-10" db="EMBL/GenBank/DDBJ databases">
        <title>Draft genome sequence of Pantoea vagans isolated from corpses of the sugarcane aphid Melanaphis sacchari Zehntner.</title>
        <authorList>
            <person name="Toledo E."/>
            <person name="Pena G."/>
            <person name="Lozano L."/>
        </authorList>
    </citation>
    <scope>NUCLEOTIDE SEQUENCE [LARGE SCALE GENOMIC DNA]</scope>
    <source>
        <strain evidence="6 7">ET-90</strain>
    </source>
</reference>
<organism evidence="6 7">
    <name type="scientific">Pantoea vagans</name>
    <dbReference type="NCBI Taxonomy" id="470934"/>
    <lineage>
        <taxon>Bacteria</taxon>
        <taxon>Pseudomonadati</taxon>
        <taxon>Pseudomonadota</taxon>
        <taxon>Gammaproteobacteria</taxon>
        <taxon>Enterobacterales</taxon>
        <taxon>Erwiniaceae</taxon>
        <taxon>Pantoea</taxon>
    </lineage>
</organism>
<comment type="caution">
    <text evidence="6">The sequence shown here is derived from an EMBL/GenBank/DDBJ whole genome shotgun (WGS) entry which is preliminary data.</text>
</comment>
<dbReference type="InterPro" id="IPR005119">
    <property type="entry name" value="LysR_subst-bd"/>
</dbReference>
<dbReference type="InterPro" id="IPR036388">
    <property type="entry name" value="WH-like_DNA-bd_sf"/>
</dbReference>
<dbReference type="InterPro" id="IPR000847">
    <property type="entry name" value="LysR_HTH_N"/>
</dbReference>
<dbReference type="PANTHER" id="PTHR30346">
    <property type="entry name" value="TRANSCRIPTIONAL DUAL REGULATOR HCAR-RELATED"/>
    <property type="match status" value="1"/>
</dbReference>
<protein>
    <submittedName>
        <fullName evidence="6">LysR family transcriptional regulator</fullName>
    </submittedName>
</protein>
<evidence type="ECO:0000256" key="1">
    <source>
        <dbReference type="ARBA" id="ARBA00009437"/>
    </source>
</evidence>
<gene>
    <name evidence="6" type="ORF">D9O29_05830</name>
</gene>
<dbReference type="Gene3D" id="1.10.10.10">
    <property type="entry name" value="Winged helix-like DNA-binding domain superfamily/Winged helix DNA-binding domain"/>
    <property type="match status" value="1"/>
</dbReference>